<dbReference type="Pfam" id="PF08282">
    <property type="entry name" value="Hydrolase_3"/>
    <property type="match status" value="2"/>
</dbReference>
<accession>A0ABW3U6G4</accession>
<dbReference type="InterPro" id="IPR036412">
    <property type="entry name" value="HAD-like_sf"/>
</dbReference>
<comment type="caution">
    <text evidence="4">The sequence shown here is derived from an EMBL/GenBank/DDBJ whole genome shotgun (WGS) entry which is preliminary data.</text>
</comment>
<evidence type="ECO:0000313" key="5">
    <source>
        <dbReference type="Proteomes" id="UP001597264"/>
    </source>
</evidence>
<dbReference type="NCBIfam" id="TIGR01486">
    <property type="entry name" value="HAD-SF-IIB-MPGP"/>
    <property type="match status" value="1"/>
</dbReference>
<dbReference type="Proteomes" id="UP001597264">
    <property type="component" value="Unassembled WGS sequence"/>
</dbReference>
<dbReference type="Gene3D" id="3.40.50.1000">
    <property type="entry name" value="HAD superfamily/HAD-like"/>
    <property type="match status" value="1"/>
</dbReference>
<dbReference type="Gene3D" id="3.30.980.20">
    <property type="entry name" value="Putative mannosyl-3-phosphoglycerate phosphatase, domain 2"/>
    <property type="match status" value="1"/>
</dbReference>
<keyword evidence="1" id="KW-0479">Metal-binding</keyword>
<dbReference type="PANTHER" id="PTHR10000">
    <property type="entry name" value="PHOSPHOSERINE PHOSPHATASE"/>
    <property type="match status" value="1"/>
</dbReference>
<dbReference type="NCBIfam" id="TIGR01484">
    <property type="entry name" value="HAD-SF-IIB"/>
    <property type="match status" value="1"/>
</dbReference>
<dbReference type="SFLD" id="SFLDG01142">
    <property type="entry name" value="C2.B.2:_Mannosyl-3-phosphoglyc"/>
    <property type="match status" value="1"/>
</dbReference>
<dbReference type="EMBL" id="JBHTLR010000007">
    <property type="protein sequence ID" value="MFD1216125.1"/>
    <property type="molecule type" value="Genomic_DNA"/>
</dbReference>
<dbReference type="GO" id="GO:0016787">
    <property type="term" value="F:hydrolase activity"/>
    <property type="evidence" value="ECO:0007669"/>
    <property type="project" value="UniProtKB-KW"/>
</dbReference>
<evidence type="ECO:0000256" key="3">
    <source>
        <dbReference type="ARBA" id="ARBA00022842"/>
    </source>
</evidence>
<dbReference type="SUPFAM" id="SSF56784">
    <property type="entry name" value="HAD-like"/>
    <property type="match status" value="1"/>
</dbReference>
<dbReference type="SFLD" id="SFLDG01140">
    <property type="entry name" value="C2.B:_Phosphomannomutase_and_P"/>
    <property type="match status" value="1"/>
</dbReference>
<proteinExistence type="predicted"/>
<reference evidence="5" key="1">
    <citation type="journal article" date="2019" name="Int. J. Syst. Evol. Microbiol.">
        <title>The Global Catalogue of Microorganisms (GCM) 10K type strain sequencing project: providing services to taxonomists for standard genome sequencing and annotation.</title>
        <authorList>
            <consortium name="The Broad Institute Genomics Platform"/>
            <consortium name="The Broad Institute Genome Sequencing Center for Infectious Disease"/>
            <person name="Wu L."/>
            <person name="Ma J."/>
        </authorList>
    </citation>
    <scope>NUCLEOTIDE SEQUENCE [LARGE SCALE GENOMIC DNA]</scope>
    <source>
        <strain evidence="5">CCUG 54356</strain>
    </source>
</reference>
<protein>
    <submittedName>
        <fullName evidence="4">HAD-IIB family hydrolase</fullName>
    </submittedName>
</protein>
<name>A0ABW3U6G4_9GAMM</name>
<evidence type="ECO:0000256" key="1">
    <source>
        <dbReference type="ARBA" id="ARBA00022723"/>
    </source>
</evidence>
<organism evidence="4 5">
    <name type="scientific">Microbulbifer celer</name>
    <dbReference type="NCBI Taxonomy" id="435905"/>
    <lineage>
        <taxon>Bacteria</taxon>
        <taxon>Pseudomonadati</taxon>
        <taxon>Pseudomonadota</taxon>
        <taxon>Gammaproteobacteria</taxon>
        <taxon>Cellvibrionales</taxon>
        <taxon>Microbulbiferaceae</taxon>
        <taxon>Microbulbifer</taxon>
    </lineage>
</organism>
<keyword evidence="2 4" id="KW-0378">Hydrolase</keyword>
<dbReference type="InterPro" id="IPR023214">
    <property type="entry name" value="HAD_sf"/>
</dbReference>
<dbReference type="InterPro" id="IPR006379">
    <property type="entry name" value="HAD-SF_hydro_IIB"/>
</dbReference>
<dbReference type="RefSeq" id="WP_230438236.1">
    <property type="nucleotide sequence ID" value="NZ_CP087715.1"/>
</dbReference>
<dbReference type="InterPro" id="IPR006381">
    <property type="entry name" value="HAD-SF-IIB-MPGP"/>
</dbReference>
<sequence>MTKAHREAPPYSRAHPGVPWLIVSDLDGTLLDHFTYSHAPADPVLRRLEEHAIPLILNSSKTRDEILSLRKALDNQHPFIVENGSAIFIPVGYFPNCPAEATQHGEYWVVEPGAPRGRILEYLQQDQQTHPAPYLNFAAATTAEIVATTGLTKQQAGQAQQRDYSEPLLWQGDEQQKQAFIARANAAGFRTLQGGRFLHLLGNTDKGIATTQLKKYYQQYSDVPCQLIASGDGPNDLAMLEAADIAVLVRSPVHPPPEFTHHRLLTTRKPGPLGWAETVREILTDADIFSGPIYRK</sequence>
<evidence type="ECO:0000256" key="2">
    <source>
        <dbReference type="ARBA" id="ARBA00022801"/>
    </source>
</evidence>
<dbReference type="SFLD" id="SFLDS00003">
    <property type="entry name" value="Haloacid_Dehalogenase"/>
    <property type="match status" value="1"/>
</dbReference>
<keyword evidence="5" id="KW-1185">Reference proteome</keyword>
<dbReference type="PANTHER" id="PTHR10000:SF8">
    <property type="entry name" value="HAD SUPERFAMILY HYDROLASE-LIKE, TYPE 3"/>
    <property type="match status" value="1"/>
</dbReference>
<keyword evidence="3" id="KW-0460">Magnesium</keyword>
<gene>
    <name evidence="4" type="ORF">ACFQ2X_05910</name>
</gene>
<evidence type="ECO:0000313" key="4">
    <source>
        <dbReference type="EMBL" id="MFD1216125.1"/>
    </source>
</evidence>